<dbReference type="GO" id="GO:0046872">
    <property type="term" value="F:metal ion binding"/>
    <property type="evidence" value="ECO:0007669"/>
    <property type="project" value="UniProtKB-KW"/>
</dbReference>
<dbReference type="GO" id="GO:0006779">
    <property type="term" value="P:porphyrin-containing compound biosynthetic process"/>
    <property type="evidence" value="ECO:0007669"/>
    <property type="project" value="InterPro"/>
</dbReference>
<dbReference type="Pfam" id="PF04055">
    <property type="entry name" value="Radical_SAM"/>
    <property type="match status" value="1"/>
</dbReference>
<evidence type="ECO:0000256" key="9">
    <source>
        <dbReference type="ARBA" id="ARBA00033094"/>
    </source>
</evidence>
<dbReference type="SUPFAM" id="SSF102114">
    <property type="entry name" value="Radical SAM enzymes"/>
    <property type="match status" value="1"/>
</dbReference>
<evidence type="ECO:0000256" key="8">
    <source>
        <dbReference type="ARBA" id="ARBA00023186"/>
    </source>
</evidence>
<feature type="domain" description="Radical SAM core" evidence="12">
    <location>
        <begin position="41"/>
        <end position="277"/>
    </location>
</feature>
<keyword evidence="14" id="KW-1185">Reference proteome</keyword>
<dbReference type="Gene3D" id="2.60.40.10">
    <property type="entry name" value="Immunoglobulins"/>
    <property type="match status" value="1"/>
</dbReference>
<dbReference type="InterPro" id="IPR010723">
    <property type="entry name" value="HemN_C"/>
</dbReference>
<evidence type="ECO:0000256" key="5">
    <source>
        <dbReference type="ARBA" id="ARBA00022723"/>
    </source>
</evidence>
<dbReference type="GO" id="GO:0004109">
    <property type="term" value="F:coproporphyrinogen oxidase activity"/>
    <property type="evidence" value="ECO:0007669"/>
    <property type="project" value="InterPro"/>
</dbReference>
<dbReference type="PANTHER" id="PTHR48421:SF1">
    <property type="entry name" value="MYCBP-ASSOCIATED PROTEIN"/>
    <property type="match status" value="1"/>
</dbReference>
<feature type="non-terminal residue" evidence="13">
    <location>
        <position position="1215"/>
    </location>
</feature>
<dbReference type="NCBIfam" id="TIGR00539">
    <property type="entry name" value="hemN_rel"/>
    <property type="match status" value="1"/>
</dbReference>
<feature type="region of interest" description="Disordered" evidence="11">
    <location>
        <begin position="1084"/>
        <end position="1183"/>
    </location>
</feature>
<dbReference type="AlphaFoldDB" id="A0A8J7T872"/>
<dbReference type="GO" id="GO:0005737">
    <property type="term" value="C:cytoplasm"/>
    <property type="evidence" value="ECO:0007669"/>
    <property type="project" value="InterPro"/>
</dbReference>
<evidence type="ECO:0000313" key="14">
    <source>
        <dbReference type="Proteomes" id="UP000736164"/>
    </source>
</evidence>
<dbReference type="InterPro" id="IPR013785">
    <property type="entry name" value="Aldolase_TIM"/>
</dbReference>
<evidence type="ECO:0000256" key="3">
    <source>
        <dbReference type="ARBA" id="ARBA00022617"/>
    </source>
</evidence>
<evidence type="ECO:0000256" key="2">
    <source>
        <dbReference type="ARBA" id="ARBA00014678"/>
    </source>
</evidence>
<feature type="compositionally biased region" description="Acidic residues" evidence="11">
    <location>
        <begin position="731"/>
        <end position="745"/>
    </location>
</feature>
<dbReference type="Pfam" id="PF06969">
    <property type="entry name" value="HemN_C"/>
    <property type="match status" value="1"/>
</dbReference>
<keyword evidence="5" id="KW-0479">Metal-binding</keyword>
<dbReference type="SFLD" id="SFLDG01065">
    <property type="entry name" value="anaerobic_coproporphyrinogen-I"/>
    <property type="match status" value="1"/>
</dbReference>
<dbReference type="GO" id="GO:0051539">
    <property type="term" value="F:4 iron, 4 sulfur cluster binding"/>
    <property type="evidence" value="ECO:0007669"/>
    <property type="project" value="InterPro"/>
</dbReference>
<keyword evidence="6" id="KW-0408">Iron</keyword>
<accession>A0A8J7T872</accession>
<reference evidence="13" key="1">
    <citation type="journal article" date="2021" name="Cell">
        <title>Tracing the genetic footprints of vertebrate landing in non-teleost ray-finned fishes.</title>
        <authorList>
            <person name="Bi X."/>
            <person name="Wang K."/>
            <person name="Yang L."/>
            <person name="Pan H."/>
            <person name="Jiang H."/>
            <person name="Wei Q."/>
            <person name="Fang M."/>
            <person name="Yu H."/>
            <person name="Zhu C."/>
            <person name="Cai Y."/>
            <person name="He Y."/>
            <person name="Gan X."/>
            <person name="Zeng H."/>
            <person name="Yu D."/>
            <person name="Zhu Y."/>
            <person name="Jiang H."/>
            <person name="Qiu Q."/>
            <person name="Yang H."/>
            <person name="Zhang Y.E."/>
            <person name="Wang W."/>
            <person name="Zhu M."/>
            <person name="He S."/>
            <person name="Zhang G."/>
        </authorList>
    </citation>
    <scope>NUCLEOTIDE SEQUENCE</scope>
    <source>
        <strain evidence="13">Allg_001</strain>
    </source>
</reference>
<evidence type="ECO:0000259" key="12">
    <source>
        <dbReference type="PROSITE" id="PS51918"/>
    </source>
</evidence>
<feature type="region of interest" description="Disordered" evidence="11">
    <location>
        <begin position="524"/>
        <end position="558"/>
    </location>
</feature>
<name>A0A8J7T872_ATRSP</name>
<comment type="similarity">
    <text evidence="1">Belongs to the anaerobic coproporphyrinogen-III oxidase family. HemW subfamily.</text>
</comment>
<dbReference type="InterPro" id="IPR013783">
    <property type="entry name" value="Ig-like_fold"/>
</dbReference>
<proteinExistence type="inferred from homology"/>
<keyword evidence="8" id="KW-0143">Chaperone</keyword>
<dbReference type="SFLD" id="SFLDF00562">
    <property type="entry name" value="HemN-like__clustered_with_heat"/>
    <property type="match status" value="1"/>
</dbReference>
<dbReference type="Pfam" id="PF14646">
    <property type="entry name" value="MYCBPAP"/>
    <property type="match status" value="1"/>
</dbReference>
<feature type="region of interest" description="Disordered" evidence="11">
    <location>
        <begin position="712"/>
        <end position="746"/>
    </location>
</feature>
<dbReference type="SMART" id="SM00729">
    <property type="entry name" value="Elp3"/>
    <property type="match status" value="1"/>
</dbReference>
<evidence type="ECO:0000256" key="4">
    <source>
        <dbReference type="ARBA" id="ARBA00022691"/>
    </source>
</evidence>
<dbReference type="InterPro" id="IPR006638">
    <property type="entry name" value="Elp3/MiaA/NifB-like_rSAM"/>
</dbReference>
<dbReference type="InterPro" id="IPR058240">
    <property type="entry name" value="rSAM_sf"/>
</dbReference>
<dbReference type="InterPro" id="IPR032707">
    <property type="entry name" value="MYCBPAP"/>
</dbReference>
<evidence type="ECO:0000256" key="11">
    <source>
        <dbReference type="SAM" id="MobiDB-lite"/>
    </source>
</evidence>
<dbReference type="Proteomes" id="UP000736164">
    <property type="component" value="Unassembled WGS sequence"/>
</dbReference>
<dbReference type="Gene3D" id="3.20.20.70">
    <property type="entry name" value="Aldolase class I"/>
    <property type="match status" value="1"/>
</dbReference>
<dbReference type="InterPro" id="IPR007197">
    <property type="entry name" value="rSAM"/>
</dbReference>
<dbReference type="PROSITE" id="PS51918">
    <property type="entry name" value="RADICAL_SAM"/>
    <property type="match status" value="1"/>
</dbReference>
<comment type="function">
    <text evidence="10">May be a heme chaperone, appears to bind heme. Homologous bacterial proteins do not have oxygen-independent coproporphyrinogen-III oxidase activity. Binds 1 [4Fe-4S] cluster. The cluster is coordinated with 3 cysteines and an exchangeable S-adenosyl-L-methionine.</text>
</comment>
<gene>
    <name evidence="13" type="primary">Rsad1</name>
    <name evidence="13" type="ORF">GTO95_0013083</name>
</gene>
<keyword evidence="7" id="KW-0411">Iron-sulfur</keyword>
<dbReference type="PANTHER" id="PTHR48421">
    <property type="entry name" value="MYCBP-ASSOCIATED PROTEIN"/>
    <property type="match status" value="1"/>
</dbReference>
<dbReference type="InterPro" id="IPR004559">
    <property type="entry name" value="HemW-like"/>
</dbReference>
<dbReference type="SFLD" id="SFLDF00288">
    <property type="entry name" value="HemN-like__clustered_with_nucl"/>
    <property type="match status" value="1"/>
</dbReference>
<dbReference type="CDD" id="cd01335">
    <property type="entry name" value="Radical_SAM"/>
    <property type="match status" value="1"/>
</dbReference>
<evidence type="ECO:0000256" key="10">
    <source>
        <dbReference type="ARBA" id="ARBA00045130"/>
    </source>
</evidence>
<evidence type="ECO:0000313" key="13">
    <source>
        <dbReference type="EMBL" id="MBN3314288.1"/>
    </source>
</evidence>
<evidence type="ECO:0000256" key="7">
    <source>
        <dbReference type="ARBA" id="ARBA00023014"/>
    </source>
</evidence>
<dbReference type="SFLD" id="SFLDS00029">
    <property type="entry name" value="Radical_SAM"/>
    <property type="match status" value="1"/>
</dbReference>
<protein>
    <recommendedName>
        <fullName evidence="2">Radical S-adenosyl methionine domain-containing protein 1, mitochondrial</fullName>
    </recommendedName>
    <alternativeName>
        <fullName evidence="9">Putative heme chaperone</fullName>
    </alternativeName>
</protein>
<feature type="non-terminal residue" evidence="13">
    <location>
        <position position="1"/>
    </location>
</feature>
<keyword evidence="4" id="KW-0949">S-adenosyl-L-methionine</keyword>
<feature type="compositionally biased region" description="Basic and acidic residues" evidence="11">
    <location>
        <begin position="1096"/>
        <end position="1154"/>
    </location>
</feature>
<sequence length="1215" mass="135392">MLGGLACRSGWVRALDRLLLGTAGSRRSEREVSDWRPDYAPPRSEEAGLYVHWPYCRRRCSYCNFNKYVSQRVDQQAMRDCLQRETETLLHLSQVSRISSVFFGGGTPSLARPDTIAGVLETVAKCTSLPGNAEVTLEVNPTPEDVARLSEFSSAGVNRFSIGVQSLHDADLELLGRDHSSQHALQALAEAQRLCPGRVSVDVIFGRPGQKLQSWEKELEDLLLVSDDHVSLYQLTLERGTALFKRVQQSELTMPSDDVTAHMYEAARRILGKAGFLQYEVSNFTRNGAISVHNQGYWRASQYIGVGPGAHGRFVPRGAGGSRREARTQTLEPDVWMREVRHWGHGTRRRVELSTLGLLEEVLVMGLRMTEGVPHENWRQFSPLWSLQEVVGQSQEVQELLEGGLLVLDDRRSAAAVRVAVKGSVSRGLRVPQPPRNSQKAPGVTRVLVRKSRPLVEQRRRAKVAVARPVPLDATVQLLDYMGPGGPRFDAQGMVLPHSILGSLEDFKREVEARGDTELLKRVPDSLGPCPPAEAALTSGQHTGAPPAGRSSPPAPQTRALCHWEHHMAERHRQQGFISRLLQRPVQCLVMNQADGFRQTQEQRELISRALPSLHPGQGNRVGSEFWSLPQHIGDEMSGITMTLTQTERGNPQPVTHIGLSYQLRLETGNVLPADSVQHHRAWDQSRYLQERRQELRDVLQELDFNQPEIDGLEVTGKGHPFTSISAESCSQEEDRETWADEQENQDPLADYPDVMMEALLIPSLRFCGQPARWINSSSSHEGEVGVAARLTFEAVAGDQAVSHLELSNDGSTAVYYSWQHLPPPRSFSPAQPDRGSQHFYFNTSEGVILPGDTQRILFTFKSVRPGIFSETWALKTHPVLLRGAALQVTLRGIALHEDKTAEVRESLQRELEAREAETVARQILNELLQGVRTPDRPCSPVETYITGEERFCQQNPQLQYVHGAVQKLRHLWEQSVGAESLHGGGMENPKACQDWDLSIPHFRQSLLSMPKGEEEGQQEAALSQLNSLVLELSQPQPHSQPDLLHLIGLQLWREAADELVCQATLLRQVLGMPERDTWGDLLQDEALDSSRGGKGKKDDKADRRGMVSKEEKKGGSGKEKEEKKGPGKQAGKDKPVEDRPPSKKGKGRDDRKAGKPALGFGKEQVSSAESLDSVHPECQQEQVDPVLQEKYLRQLHGQVRLHTSEPFVLENGSQ</sequence>
<organism evidence="13 14">
    <name type="scientific">Atractosteus spatula</name>
    <name type="common">Alligator gar</name>
    <name type="synonym">Lepisosteus spatula</name>
    <dbReference type="NCBI Taxonomy" id="7917"/>
    <lineage>
        <taxon>Eukaryota</taxon>
        <taxon>Metazoa</taxon>
        <taxon>Chordata</taxon>
        <taxon>Craniata</taxon>
        <taxon>Vertebrata</taxon>
        <taxon>Euteleostomi</taxon>
        <taxon>Actinopterygii</taxon>
        <taxon>Neopterygii</taxon>
        <taxon>Holostei</taxon>
        <taxon>Semionotiformes</taxon>
        <taxon>Lepisosteidae</taxon>
        <taxon>Atractosteus</taxon>
    </lineage>
</organism>
<comment type="caution">
    <text evidence="13">The sequence shown here is derived from an EMBL/GenBank/DDBJ whole genome shotgun (WGS) entry which is preliminary data.</text>
</comment>
<evidence type="ECO:0000256" key="6">
    <source>
        <dbReference type="ARBA" id="ARBA00023004"/>
    </source>
</evidence>
<evidence type="ECO:0000256" key="1">
    <source>
        <dbReference type="ARBA" id="ARBA00006100"/>
    </source>
</evidence>
<keyword evidence="3" id="KW-0349">Heme</keyword>
<dbReference type="EMBL" id="JAAWVO010014709">
    <property type="protein sequence ID" value="MBN3314288.1"/>
    <property type="molecule type" value="Genomic_DNA"/>
</dbReference>